<keyword evidence="2" id="KW-0963">Cytoplasm</keyword>
<dbReference type="Proteomes" id="UP000076796">
    <property type="component" value="Unassembled WGS sequence"/>
</dbReference>
<dbReference type="Gene3D" id="3.40.50.2300">
    <property type="match status" value="1"/>
</dbReference>
<dbReference type="SUPFAM" id="SSF52172">
    <property type="entry name" value="CheY-like"/>
    <property type="match status" value="1"/>
</dbReference>
<dbReference type="InterPro" id="IPR018062">
    <property type="entry name" value="HTH_AraC-typ_CS"/>
</dbReference>
<name>A0A163HFR8_9BACL</name>
<keyword evidence="4" id="KW-0902">Two-component regulatory system</keyword>
<dbReference type="PANTHER" id="PTHR42713">
    <property type="entry name" value="HISTIDINE KINASE-RELATED"/>
    <property type="match status" value="1"/>
</dbReference>
<dbReference type="Gene3D" id="1.10.10.60">
    <property type="entry name" value="Homeodomain-like"/>
    <property type="match status" value="2"/>
</dbReference>
<protein>
    <submittedName>
        <fullName evidence="11">DNA-binding response regulator</fullName>
    </submittedName>
</protein>
<dbReference type="STRING" id="59843.A3958_05795"/>
<dbReference type="InterPro" id="IPR009057">
    <property type="entry name" value="Homeodomain-like_sf"/>
</dbReference>
<feature type="domain" description="HTH araC/xylS-type" evidence="9">
    <location>
        <begin position="442"/>
        <end position="540"/>
    </location>
</feature>
<dbReference type="Pfam" id="PF00072">
    <property type="entry name" value="Response_reg"/>
    <property type="match status" value="1"/>
</dbReference>
<dbReference type="GO" id="GO:0003700">
    <property type="term" value="F:DNA-binding transcription factor activity"/>
    <property type="evidence" value="ECO:0007669"/>
    <property type="project" value="InterPro"/>
</dbReference>
<dbReference type="GO" id="GO:0005737">
    <property type="term" value="C:cytoplasm"/>
    <property type="evidence" value="ECO:0007669"/>
    <property type="project" value="UniProtKB-SubCell"/>
</dbReference>
<proteinExistence type="predicted"/>
<dbReference type="SMART" id="SM00448">
    <property type="entry name" value="REC"/>
    <property type="match status" value="1"/>
</dbReference>
<dbReference type="GeneID" id="97553254"/>
<sequence length="545" mass="62972">MKALIVDDESRVRRAIRLLVQWEEHGITDIEEAANGLEAMELIPKFRPNLVLMDMLMPLKNGVDLMEWIHKNYPDIKFIVISGHDDFEFVRNTIWYSGTDYILKPIEETVINQAVRKATTAWRAEEQERLAARQQHVQVNEYRPVYSEKLLSSLIDDRSAHSQVVNRLRDEGIVPEDTKTIRLAVMQMDKTDHALFNRFGRHLDLLMFALLNICNEFLQKDRTGIAFRHFGSPHQLVILLWDQLATLPTRLQEINQGMHRTLSRHMHFGISSDGRYPQDIPELYARSSAALHSRDLTVLNHFIHDGEKQHLAAADHHNGVQFSGFEDSWRLAILSGQPGPIAEAVETWIAAIRKSGILTPELLERWDREIERFANHVIHEAANPSSETLLKLYKKESVNIERPSPDKYICSLAEWQQHWGALMSLLASLVQSQKQTGQDLIHDITAFIEQNYQNDVSLYDIANRFHVSREYISRKFKQKHGINIPEHLNRIRISKAKILLQNPALKMAAISEMVGFKNEKYFSLVFKKQEGISPKEFRKLTGGYT</sequence>
<reference evidence="11" key="1">
    <citation type="journal article" date="2016" name="Genome Announc.">
        <title>Draft genomes of two strains of Paenibacillus glucanolyticus with capability to degrade lignocellulose.</title>
        <authorList>
            <person name="Mathews S.L."/>
            <person name="Pawlak J."/>
            <person name="Grunden A.M."/>
        </authorList>
    </citation>
    <scope>NUCLEOTIDE SEQUENCE [LARGE SCALE GENOMIC DNA]</scope>
    <source>
        <strain evidence="11">SLM1</strain>
    </source>
</reference>
<keyword evidence="7" id="KW-0804">Transcription</keyword>
<dbReference type="Pfam" id="PF12833">
    <property type="entry name" value="HTH_18"/>
    <property type="match status" value="1"/>
</dbReference>
<evidence type="ECO:0000259" key="10">
    <source>
        <dbReference type="PROSITE" id="PS50110"/>
    </source>
</evidence>
<accession>A0A163HFR8</accession>
<evidence type="ECO:0000259" key="9">
    <source>
        <dbReference type="PROSITE" id="PS01124"/>
    </source>
</evidence>
<dbReference type="InterPro" id="IPR001789">
    <property type="entry name" value="Sig_transdc_resp-reg_receiver"/>
</dbReference>
<feature type="modified residue" description="4-aspartylphosphate" evidence="8">
    <location>
        <position position="54"/>
    </location>
</feature>
<dbReference type="GO" id="GO:0043565">
    <property type="term" value="F:sequence-specific DNA binding"/>
    <property type="evidence" value="ECO:0007669"/>
    <property type="project" value="InterPro"/>
</dbReference>
<dbReference type="PROSITE" id="PS01124">
    <property type="entry name" value="HTH_ARAC_FAMILY_2"/>
    <property type="match status" value="1"/>
</dbReference>
<dbReference type="CDD" id="cd17536">
    <property type="entry name" value="REC_YesN-like"/>
    <property type="match status" value="1"/>
</dbReference>
<dbReference type="InterPro" id="IPR051552">
    <property type="entry name" value="HptR"/>
</dbReference>
<dbReference type="PROSITE" id="PS50110">
    <property type="entry name" value="RESPONSE_REGULATORY"/>
    <property type="match status" value="1"/>
</dbReference>
<dbReference type="InterPro" id="IPR018060">
    <property type="entry name" value="HTH_AraC"/>
</dbReference>
<dbReference type="GO" id="GO:0000160">
    <property type="term" value="P:phosphorelay signal transduction system"/>
    <property type="evidence" value="ECO:0007669"/>
    <property type="project" value="UniProtKB-KW"/>
</dbReference>
<dbReference type="SMART" id="SM00342">
    <property type="entry name" value="HTH_ARAC"/>
    <property type="match status" value="1"/>
</dbReference>
<keyword evidence="5" id="KW-0805">Transcription regulation</keyword>
<evidence type="ECO:0000256" key="7">
    <source>
        <dbReference type="ARBA" id="ARBA00023163"/>
    </source>
</evidence>
<evidence type="ECO:0000256" key="1">
    <source>
        <dbReference type="ARBA" id="ARBA00004496"/>
    </source>
</evidence>
<dbReference type="InterPro" id="IPR011006">
    <property type="entry name" value="CheY-like_superfamily"/>
</dbReference>
<dbReference type="SUPFAM" id="SSF46689">
    <property type="entry name" value="Homeodomain-like"/>
    <property type="match status" value="2"/>
</dbReference>
<gene>
    <name evidence="11" type="ORF">AWU65_05795</name>
</gene>
<keyword evidence="3 8" id="KW-0597">Phosphoprotein</keyword>
<organism evidence="11 12">
    <name type="scientific">Paenibacillus glucanolyticus</name>
    <dbReference type="NCBI Taxonomy" id="59843"/>
    <lineage>
        <taxon>Bacteria</taxon>
        <taxon>Bacillati</taxon>
        <taxon>Bacillota</taxon>
        <taxon>Bacilli</taxon>
        <taxon>Bacillales</taxon>
        <taxon>Paenibacillaceae</taxon>
        <taxon>Paenibacillus</taxon>
    </lineage>
</organism>
<evidence type="ECO:0000256" key="6">
    <source>
        <dbReference type="ARBA" id="ARBA00023125"/>
    </source>
</evidence>
<keyword evidence="12" id="KW-1185">Reference proteome</keyword>
<dbReference type="EMBL" id="LWMH01000001">
    <property type="protein sequence ID" value="KZS45467.1"/>
    <property type="molecule type" value="Genomic_DNA"/>
</dbReference>
<evidence type="ECO:0000256" key="5">
    <source>
        <dbReference type="ARBA" id="ARBA00023015"/>
    </source>
</evidence>
<comment type="caution">
    <text evidence="11">The sequence shown here is derived from an EMBL/GenBank/DDBJ whole genome shotgun (WGS) entry which is preliminary data.</text>
</comment>
<dbReference type="AlphaFoldDB" id="A0A163HFR8"/>
<evidence type="ECO:0000256" key="2">
    <source>
        <dbReference type="ARBA" id="ARBA00022490"/>
    </source>
</evidence>
<dbReference type="RefSeq" id="WP_063477796.1">
    <property type="nucleotide sequence ID" value="NZ_CP147845.1"/>
</dbReference>
<evidence type="ECO:0000256" key="3">
    <source>
        <dbReference type="ARBA" id="ARBA00022553"/>
    </source>
</evidence>
<dbReference type="PROSITE" id="PS00041">
    <property type="entry name" value="HTH_ARAC_FAMILY_1"/>
    <property type="match status" value="1"/>
</dbReference>
<dbReference type="OrthoDB" id="159632at2"/>
<evidence type="ECO:0000313" key="11">
    <source>
        <dbReference type="EMBL" id="KZS45467.1"/>
    </source>
</evidence>
<comment type="subcellular location">
    <subcellularLocation>
        <location evidence="1">Cytoplasm</location>
    </subcellularLocation>
</comment>
<evidence type="ECO:0000313" key="12">
    <source>
        <dbReference type="Proteomes" id="UP000076796"/>
    </source>
</evidence>
<dbReference type="PANTHER" id="PTHR42713:SF3">
    <property type="entry name" value="TRANSCRIPTIONAL REGULATORY PROTEIN HPTR"/>
    <property type="match status" value="1"/>
</dbReference>
<evidence type="ECO:0000256" key="8">
    <source>
        <dbReference type="PROSITE-ProRule" id="PRU00169"/>
    </source>
</evidence>
<keyword evidence="6 11" id="KW-0238">DNA-binding</keyword>
<evidence type="ECO:0000256" key="4">
    <source>
        <dbReference type="ARBA" id="ARBA00023012"/>
    </source>
</evidence>
<feature type="domain" description="Response regulatory" evidence="10">
    <location>
        <begin position="2"/>
        <end position="119"/>
    </location>
</feature>